<dbReference type="Proteomes" id="UP000183995">
    <property type="component" value="Unassembled WGS sequence"/>
</dbReference>
<gene>
    <name evidence="1" type="ORF">SAMN02745823_01345</name>
</gene>
<reference evidence="1 2" key="1">
    <citation type="submission" date="2016-11" db="EMBL/GenBank/DDBJ databases">
        <authorList>
            <person name="Jaros S."/>
            <person name="Januszkiewicz K."/>
            <person name="Wedrychowicz H."/>
        </authorList>
    </citation>
    <scope>NUCLEOTIDE SEQUENCE [LARGE SCALE GENOMIC DNA]</scope>
    <source>
        <strain evidence="1 2">DSM 10068</strain>
    </source>
</reference>
<dbReference type="STRING" id="1123282.SAMN02745823_01345"/>
<protein>
    <submittedName>
        <fullName evidence="1">Uncharacterized protein</fullName>
    </submittedName>
</protein>
<dbReference type="AlphaFoldDB" id="A0A1M5WLB1"/>
<dbReference type="EMBL" id="FQXV01000003">
    <property type="protein sequence ID" value="SHH88277.1"/>
    <property type="molecule type" value="Genomic_DNA"/>
</dbReference>
<accession>A0A1M5WLB1</accession>
<evidence type="ECO:0000313" key="2">
    <source>
        <dbReference type="Proteomes" id="UP000183995"/>
    </source>
</evidence>
<keyword evidence="2" id="KW-1185">Reference proteome</keyword>
<name>A0A1M5WLB1_9FIRM</name>
<proteinExistence type="predicted"/>
<organism evidence="1 2">
    <name type="scientific">Sporobacter termitidis DSM 10068</name>
    <dbReference type="NCBI Taxonomy" id="1123282"/>
    <lineage>
        <taxon>Bacteria</taxon>
        <taxon>Bacillati</taxon>
        <taxon>Bacillota</taxon>
        <taxon>Clostridia</taxon>
        <taxon>Eubacteriales</taxon>
        <taxon>Oscillospiraceae</taxon>
        <taxon>Sporobacter</taxon>
    </lineage>
</organism>
<sequence length="62" mass="6792">MNAIGVFAKPPGAAFKLLPSVAVNFTFTARTITHRLFVVNKSQYPCFARFSLIRANFAGDSI</sequence>
<evidence type="ECO:0000313" key="1">
    <source>
        <dbReference type="EMBL" id="SHH88277.1"/>
    </source>
</evidence>